<dbReference type="InterPro" id="IPR039422">
    <property type="entry name" value="MarR/SlyA-like"/>
</dbReference>
<keyword evidence="6" id="KW-1185">Reference proteome</keyword>
<dbReference type="SMART" id="SM00347">
    <property type="entry name" value="HTH_MARR"/>
    <property type="match status" value="1"/>
</dbReference>
<organism evidence="5 6">
    <name type="scientific">Roseomonas marmotae</name>
    <dbReference type="NCBI Taxonomy" id="2768161"/>
    <lineage>
        <taxon>Bacteria</taxon>
        <taxon>Pseudomonadati</taxon>
        <taxon>Pseudomonadota</taxon>
        <taxon>Alphaproteobacteria</taxon>
        <taxon>Acetobacterales</taxon>
        <taxon>Roseomonadaceae</taxon>
        <taxon>Roseomonas</taxon>
    </lineage>
</organism>
<dbReference type="SUPFAM" id="SSF46785">
    <property type="entry name" value="Winged helix' DNA-binding domain"/>
    <property type="match status" value="1"/>
</dbReference>
<dbReference type="Gene3D" id="1.10.10.10">
    <property type="entry name" value="Winged helix-like DNA-binding domain superfamily/Winged helix DNA-binding domain"/>
    <property type="match status" value="1"/>
</dbReference>
<dbReference type="PANTHER" id="PTHR33164">
    <property type="entry name" value="TRANSCRIPTIONAL REGULATOR, MARR FAMILY"/>
    <property type="match status" value="1"/>
</dbReference>
<accession>A0ABS3K9T6</accession>
<dbReference type="InterPro" id="IPR000835">
    <property type="entry name" value="HTH_MarR-typ"/>
</dbReference>
<comment type="caution">
    <text evidence="5">The sequence shown here is derived from an EMBL/GenBank/DDBJ whole genome shotgun (WGS) entry which is preliminary data.</text>
</comment>
<evidence type="ECO:0000313" key="6">
    <source>
        <dbReference type="Proteomes" id="UP001518990"/>
    </source>
</evidence>
<dbReference type="PROSITE" id="PS50995">
    <property type="entry name" value="HTH_MARR_2"/>
    <property type="match status" value="1"/>
</dbReference>
<sequence>MISEVVRPGQRRPLGALLRRPYDVLQHRVYGRIGERGFPEIRVAHSSVLRNLPFEGSRVSELAERARMAKQSMSYLVEDLAASGYVNIAPHPHDRRAKLVTLTERGLEMRATLVALSDEVEADLARAIGQAEMKRLRALLEKLYDVAV</sequence>
<protein>
    <submittedName>
        <fullName evidence="5">Winged helix-turn-helix transcriptional regulator</fullName>
    </submittedName>
</protein>
<dbReference type="InterPro" id="IPR036388">
    <property type="entry name" value="WH-like_DNA-bd_sf"/>
</dbReference>
<dbReference type="Proteomes" id="UP001518990">
    <property type="component" value="Unassembled WGS sequence"/>
</dbReference>
<evidence type="ECO:0000259" key="4">
    <source>
        <dbReference type="PROSITE" id="PS50995"/>
    </source>
</evidence>
<evidence type="ECO:0000256" key="1">
    <source>
        <dbReference type="ARBA" id="ARBA00023015"/>
    </source>
</evidence>
<reference evidence="5 6" key="1">
    <citation type="submission" date="2020-09" db="EMBL/GenBank/DDBJ databases">
        <title>Roseomonas.</title>
        <authorList>
            <person name="Zhu W."/>
        </authorList>
    </citation>
    <scope>NUCLEOTIDE SEQUENCE [LARGE SCALE GENOMIC DNA]</scope>
    <source>
        <strain evidence="5 6">1311</strain>
    </source>
</reference>
<evidence type="ECO:0000313" key="5">
    <source>
        <dbReference type="EMBL" id="MBO1074229.1"/>
    </source>
</evidence>
<dbReference type="PROSITE" id="PS01117">
    <property type="entry name" value="HTH_MARR_1"/>
    <property type="match status" value="1"/>
</dbReference>
<evidence type="ECO:0000256" key="3">
    <source>
        <dbReference type="ARBA" id="ARBA00023163"/>
    </source>
</evidence>
<dbReference type="EMBL" id="JACTNF010000004">
    <property type="protein sequence ID" value="MBO1074229.1"/>
    <property type="molecule type" value="Genomic_DNA"/>
</dbReference>
<dbReference type="PRINTS" id="PR00598">
    <property type="entry name" value="HTHMARR"/>
</dbReference>
<evidence type="ECO:0000256" key="2">
    <source>
        <dbReference type="ARBA" id="ARBA00023125"/>
    </source>
</evidence>
<keyword evidence="1" id="KW-0805">Transcription regulation</keyword>
<dbReference type="PANTHER" id="PTHR33164:SF57">
    <property type="entry name" value="MARR-FAMILY TRANSCRIPTIONAL REGULATOR"/>
    <property type="match status" value="1"/>
</dbReference>
<keyword evidence="3" id="KW-0804">Transcription</keyword>
<feature type="domain" description="HTH marR-type" evidence="4">
    <location>
        <begin position="11"/>
        <end position="145"/>
    </location>
</feature>
<dbReference type="InterPro" id="IPR036390">
    <property type="entry name" value="WH_DNA-bd_sf"/>
</dbReference>
<keyword evidence="2" id="KW-0238">DNA-binding</keyword>
<proteinExistence type="predicted"/>
<name>A0ABS3K9T6_9PROT</name>
<dbReference type="Pfam" id="PF12802">
    <property type="entry name" value="MarR_2"/>
    <property type="match status" value="1"/>
</dbReference>
<dbReference type="InterPro" id="IPR023187">
    <property type="entry name" value="Tscrpt_reg_MarR-type_CS"/>
</dbReference>
<dbReference type="RefSeq" id="WP_207445797.1">
    <property type="nucleotide sequence ID" value="NZ_CP061091.1"/>
</dbReference>
<gene>
    <name evidence="5" type="ORF">IAI60_06380</name>
</gene>